<evidence type="ECO:0000313" key="6">
    <source>
        <dbReference type="EMBL" id="AID67735.1"/>
    </source>
</evidence>
<dbReference type="HAMAP" id="MF_01302_B">
    <property type="entry name" value="Ribosomal_uS8_B"/>
    <property type="match status" value="1"/>
</dbReference>
<evidence type="ECO:0000256" key="3">
    <source>
        <dbReference type="ARBA" id="ARBA00023274"/>
    </source>
</evidence>
<dbReference type="PANTHER" id="PTHR11758">
    <property type="entry name" value="40S RIBOSOMAL PROTEIN S15A"/>
    <property type="match status" value="1"/>
</dbReference>
<dbReference type="GO" id="GO:1990904">
    <property type="term" value="C:ribonucleoprotein complex"/>
    <property type="evidence" value="ECO:0007669"/>
    <property type="project" value="UniProtKB-KW"/>
</dbReference>
<protein>
    <recommendedName>
        <fullName evidence="4">Small ribosomal subunit protein uS8c</fullName>
    </recommendedName>
</protein>
<gene>
    <name evidence="4 6" type="primary">rps8</name>
</gene>
<dbReference type="SUPFAM" id="SSF56047">
    <property type="entry name" value="Ribosomal protein S8"/>
    <property type="match status" value="1"/>
</dbReference>
<comment type="subcellular location">
    <subcellularLocation>
        <location evidence="4">Plastid</location>
        <location evidence="4">Chloroplast</location>
    </subcellularLocation>
</comment>
<evidence type="ECO:0000256" key="2">
    <source>
        <dbReference type="ARBA" id="ARBA00022980"/>
    </source>
</evidence>
<reference evidence="6" key="1">
    <citation type="journal article" date="2014" name="BMC Genomics">
        <title>Six newly sequenced chloroplast genomes from prasinophyte green algae provide insights into the relationships among prasinophyte lineages and the diversity of streamlined genome architecture in picoplanktonic species.</title>
        <authorList>
            <person name="Lemieux C."/>
            <person name="Otis C."/>
            <person name="Turmel M."/>
        </authorList>
    </citation>
    <scope>NUCLEOTIDE SEQUENCE</scope>
</reference>
<dbReference type="PROSITE" id="PS00053">
    <property type="entry name" value="RIBOSOMAL_S8"/>
    <property type="match status" value="1"/>
</dbReference>
<dbReference type="InterPro" id="IPR035987">
    <property type="entry name" value="Ribosomal_uS8_sf"/>
</dbReference>
<dbReference type="GeneID" id="20356126"/>
<sequence>MTHDNLSDMLTRIRNANAVGMQTVSFPTTRINRQIAHLLETEGFIDSFRDYPAGSLMLQLKYKGKKPSLTSLRRISKPGRQVYVNHKDVPKVLGGMGIAILSTSQGIVTDRVARSRRLGGEILCYIW</sequence>
<proteinExistence type="inferred from homology"/>
<dbReference type="GO" id="GO:0019843">
    <property type="term" value="F:rRNA binding"/>
    <property type="evidence" value="ECO:0007669"/>
    <property type="project" value="UniProtKB-UniRule"/>
</dbReference>
<dbReference type="Pfam" id="PF00410">
    <property type="entry name" value="Ribosomal_S8"/>
    <property type="match status" value="1"/>
</dbReference>
<comment type="subunit">
    <text evidence="4">Part of the 30S ribosomal subunit.</text>
</comment>
<geneLocation type="chloroplast" evidence="6"/>
<dbReference type="GO" id="GO:0006412">
    <property type="term" value="P:translation"/>
    <property type="evidence" value="ECO:0007669"/>
    <property type="project" value="UniProtKB-UniRule"/>
</dbReference>
<comment type="function">
    <text evidence="4">One of the primary rRNA binding proteins, it binds directly to 16S rRNA central domain where it helps coordinate assembly of the platform of the 30S subunit.</text>
</comment>
<dbReference type="GO" id="GO:0009507">
    <property type="term" value="C:chloroplast"/>
    <property type="evidence" value="ECO:0007669"/>
    <property type="project" value="UniProtKB-SubCell"/>
</dbReference>
<keyword evidence="6" id="KW-0150">Chloroplast</keyword>
<accession>A0A088CIJ2</accession>
<evidence type="ECO:0000256" key="5">
    <source>
        <dbReference type="RuleBase" id="RU003660"/>
    </source>
</evidence>
<evidence type="ECO:0000256" key="1">
    <source>
        <dbReference type="ARBA" id="ARBA00006471"/>
    </source>
</evidence>
<dbReference type="RefSeq" id="YP_009057850.1">
    <property type="nucleotide sequence ID" value="NC_024829.1"/>
</dbReference>
<keyword evidence="6" id="KW-0934">Plastid</keyword>
<dbReference type="Gene3D" id="3.30.1370.30">
    <property type="match status" value="1"/>
</dbReference>
<keyword evidence="4" id="KW-0694">RNA-binding</keyword>
<keyword evidence="2 4" id="KW-0689">Ribosomal protein</keyword>
<dbReference type="EMBL" id="KJ746600">
    <property type="protein sequence ID" value="AID67735.1"/>
    <property type="molecule type" value="Genomic_DNA"/>
</dbReference>
<keyword evidence="4" id="KW-0699">rRNA-binding</keyword>
<comment type="similarity">
    <text evidence="1 4 5">Belongs to the universal ribosomal protein uS8 family.</text>
</comment>
<dbReference type="FunFam" id="3.30.1490.10:FF:000001">
    <property type="entry name" value="30S ribosomal protein S8"/>
    <property type="match status" value="1"/>
</dbReference>
<keyword evidence="3 4" id="KW-0687">Ribonucleoprotein</keyword>
<organism evidence="6">
    <name type="scientific">Nephroselmis astigmatica</name>
    <dbReference type="NCBI Taxonomy" id="259378"/>
    <lineage>
        <taxon>Eukaryota</taxon>
        <taxon>Viridiplantae</taxon>
        <taxon>Chlorophyta</taxon>
        <taxon>Nephroselmidophyceae</taxon>
        <taxon>Nephroselmidales</taxon>
        <taxon>Nephroselmidaceae</taxon>
        <taxon>Nephroselmis</taxon>
    </lineage>
</organism>
<name>A0A088CIJ2_9CHLO</name>
<dbReference type="GO" id="GO:0005840">
    <property type="term" value="C:ribosome"/>
    <property type="evidence" value="ECO:0007669"/>
    <property type="project" value="UniProtKB-KW"/>
</dbReference>
<dbReference type="NCBIfam" id="NF001109">
    <property type="entry name" value="PRK00136.1"/>
    <property type="match status" value="1"/>
</dbReference>
<dbReference type="InterPro" id="IPR047863">
    <property type="entry name" value="Ribosomal_uS8_CS"/>
</dbReference>
<dbReference type="Gene3D" id="3.30.1490.10">
    <property type="match status" value="1"/>
</dbReference>
<evidence type="ECO:0000256" key="4">
    <source>
        <dbReference type="HAMAP-Rule" id="MF_01302"/>
    </source>
</evidence>
<dbReference type="InterPro" id="IPR000630">
    <property type="entry name" value="Ribosomal_uS8"/>
</dbReference>
<dbReference type="GO" id="GO:0003735">
    <property type="term" value="F:structural constituent of ribosome"/>
    <property type="evidence" value="ECO:0007669"/>
    <property type="project" value="InterPro"/>
</dbReference>
<dbReference type="AlphaFoldDB" id="A0A088CIJ2"/>